<organism evidence="1">
    <name type="scientific">Fibrocapsa japonica</name>
    <dbReference type="NCBI Taxonomy" id="94617"/>
    <lineage>
        <taxon>Eukaryota</taxon>
        <taxon>Sar</taxon>
        <taxon>Stramenopiles</taxon>
        <taxon>Ochrophyta</taxon>
        <taxon>Raphidophyceae</taxon>
        <taxon>Chattonellales</taxon>
        <taxon>Chattonellaceae</taxon>
        <taxon>Fibrocapsa</taxon>
    </lineage>
</organism>
<name>A0A7S2UXX8_9STRA</name>
<dbReference type="EMBL" id="HBHR01004860">
    <property type="protein sequence ID" value="CAD9859836.1"/>
    <property type="molecule type" value="Transcribed_RNA"/>
</dbReference>
<reference evidence="1" key="1">
    <citation type="submission" date="2021-01" db="EMBL/GenBank/DDBJ databases">
        <authorList>
            <person name="Corre E."/>
            <person name="Pelletier E."/>
            <person name="Niang G."/>
            <person name="Scheremetjew M."/>
            <person name="Finn R."/>
            <person name="Kale V."/>
            <person name="Holt S."/>
            <person name="Cochrane G."/>
            <person name="Meng A."/>
            <person name="Brown T."/>
            <person name="Cohen L."/>
        </authorList>
    </citation>
    <scope>NUCLEOTIDE SEQUENCE</scope>
    <source>
        <strain evidence="1">CCMP1661</strain>
    </source>
</reference>
<protein>
    <submittedName>
        <fullName evidence="1">Uncharacterized protein</fullName>
    </submittedName>
</protein>
<proteinExistence type="predicted"/>
<sequence length="222" mass="24547">MYCCICFDDGPIEGDKYGQFSNTFQLSMADVPCQQPACCLGAFFCCPCAQYMVRKKALDGDMTNYKCCQGYYDCLCFKAGHCGEESCPDVCLCLEAVFCNSCAVSSTRMLVMDTYFLQSDPWDRRIIRFNNCMQMLSCICHIAAIIDPSLRDCAVLIDRIADCVYYSVQACMTAQVNFELDYQKAKPIGPDAGYDGPGGVVTAVPVEDPSAPTKPLSDNMDR</sequence>
<dbReference type="PANTHER" id="PTHR31152:SF1">
    <property type="entry name" value="PLAC8 FAMILY PROTEIN"/>
    <property type="match status" value="1"/>
</dbReference>
<gene>
    <name evidence="1" type="ORF">FJAP1339_LOCUS2356</name>
</gene>
<accession>A0A7S2UXX8</accession>
<dbReference type="PANTHER" id="PTHR31152">
    <property type="entry name" value="PLAC8 FAMILY PROTEIN"/>
    <property type="match status" value="1"/>
</dbReference>
<evidence type="ECO:0000313" key="1">
    <source>
        <dbReference type="EMBL" id="CAD9859836.1"/>
    </source>
</evidence>
<dbReference type="AlphaFoldDB" id="A0A7S2UXX8"/>